<evidence type="ECO:0000256" key="1">
    <source>
        <dbReference type="ARBA" id="ARBA00022801"/>
    </source>
</evidence>
<dbReference type="Pfam" id="PF01590">
    <property type="entry name" value="GAF"/>
    <property type="match status" value="1"/>
</dbReference>
<dbReference type="SUPFAM" id="SSF55781">
    <property type="entry name" value="GAF domain-like"/>
    <property type="match status" value="1"/>
</dbReference>
<feature type="domain" description="PAS" evidence="2">
    <location>
        <begin position="19"/>
        <end position="58"/>
    </location>
</feature>
<dbReference type="PROSITE" id="PS50112">
    <property type="entry name" value="PAS"/>
    <property type="match status" value="1"/>
</dbReference>
<dbReference type="InterPro" id="IPR003018">
    <property type="entry name" value="GAF"/>
</dbReference>
<dbReference type="InterPro" id="IPR035965">
    <property type="entry name" value="PAS-like_dom_sf"/>
</dbReference>
<dbReference type="Proteomes" id="UP000653644">
    <property type="component" value="Unassembled WGS sequence"/>
</dbReference>
<dbReference type="InterPro" id="IPR052016">
    <property type="entry name" value="Bact_Sigma-Reg"/>
</dbReference>
<dbReference type="Pfam" id="PF07228">
    <property type="entry name" value="SpoIIE"/>
    <property type="match status" value="1"/>
</dbReference>
<keyword evidence="4" id="KW-1185">Reference proteome</keyword>
<dbReference type="InterPro" id="IPR036890">
    <property type="entry name" value="HATPase_C_sf"/>
</dbReference>
<dbReference type="EMBL" id="BMVN01000042">
    <property type="protein sequence ID" value="GHA60026.1"/>
    <property type="molecule type" value="Genomic_DNA"/>
</dbReference>
<accession>A0ABQ3D6B6</accession>
<dbReference type="SUPFAM" id="SSF81606">
    <property type="entry name" value="PP2C-like"/>
    <property type="match status" value="1"/>
</dbReference>
<sequence>MMRRDNRIILGRMKDVAAVAVIDAHGTVTGWTEGAELLTGHPADEVVGRPATDLLAEDVPGDILTGPAGPVALRHHDGHRLVLPLTVCPLTGAAGQPAGYVVTALPPGTTLAARAFEQASMSMSVFDLRQRYLRVNAAACHAMGVPEEALLGRFFPDTVADTEHSRGFLAQLREVAGTGRPVRYESYTDAPALDQEQAWSIEMWPVRDASGEPAAVALAASDSSEQYWARRRLALLNEAATRVGTTLDVIGTAEEMIAVLVPQYADFASVDLLDWVLGADEPPTLPDGGVVLRRVAHGSHHPGHPAAALYLGETDVYQPTSPPARALHESRAVLSQAGEPEFVQWVAERNARSPGGRPFRQGAHSMIAVPLRARGTTLGVAVCVRIGHPDDYGPDDAVFAEELASRAAVCIDNARRFTRERATALTLQHSLLPRGLPGQAAVDVAHRYLPSGSLAGIGGDWFDVIPLSGGRVGLVVGDVVGHGIQSSATMGRLRTAVRTLADVDLPPDELLTHLDDLVTHLAADDSGEEVAELGATCLYAVYDPVSRRLALAAAGHPAPAVVLPGGTAEFLPVTAGPPLGVGGLPFEATERELPEGSVVALYTDGLIEDRERDLDGATEELRRALTAPAASLEALADNVLKAVLPDQPGDDVALLLVRTRALGADRVATWDVPPDPAQVAVLRQAASGQLTAWGLAETAFVTELVVSELVTNAIRYGEPPIQLRLIRDRALICEVSDASSTSPHLRRAHAYDEGGRGLLLVAQLTQRWGSRQTGAGKTIWAEQPLPGD</sequence>
<dbReference type="InterPro" id="IPR003594">
    <property type="entry name" value="HATPase_dom"/>
</dbReference>
<dbReference type="Pfam" id="PF13581">
    <property type="entry name" value="HATPase_c_2"/>
    <property type="match status" value="1"/>
</dbReference>
<proteinExistence type="predicted"/>
<keyword evidence="1" id="KW-0378">Hydrolase</keyword>
<dbReference type="SUPFAM" id="SSF55785">
    <property type="entry name" value="PYP-like sensor domain (PAS domain)"/>
    <property type="match status" value="2"/>
</dbReference>
<dbReference type="InterPro" id="IPR029016">
    <property type="entry name" value="GAF-like_dom_sf"/>
</dbReference>
<dbReference type="Pfam" id="PF08448">
    <property type="entry name" value="PAS_4"/>
    <property type="match status" value="1"/>
</dbReference>
<evidence type="ECO:0000313" key="3">
    <source>
        <dbReference type="EMBL" id="GHA60026.1"/>
    </source>
</evidence>
<dbReference type="PANTHER" id="PTHR43156:SF2">
    <property type="entry name" value="STAGE II SPORULATION PROTEIN E"/>
    <property type="match status" value="1"/>
</dbReference>
<dbReference type="CDD" id="cd16936">
    <property type="entry name" value="HATPase_RsbW-like"/>
    <property type="match status" value="1"/>
</dbReference>
<dbReference type="Gene3D" id="3.30.565.10">
    <property type="entry name" value="Histidine kinase-like ATPase, C-terminal domain"/>
    <property type="match status" value="1"/>
</dbReference>
<dbReference type="InterPro" id="IPR000014">
    <property type="entry name" value="PAS"/>
</dbReference>
<evidence type="ECO:0000259" key="2">
    <source>
        <dbReference type="PROSITE" id="PS50112"/>
    </source>
</evidence>
<dbReference type="SUPFAM" id="SSF55874">
    <property type="entry name" value="ATPase domain of HSP90 chaperone/DNA topoisomerase II/histidine kinase"/>
    <property type="match status" value="1"/>
</dbReference>
<comment type="caution">
    <text evidence="3">The sequence shown here is derived from an EMBL/GenBank/DDBJ whole genome shotgun (WGS) entry which is preliminary data.</text>
</comment>
<dbReference type="SMART" id="SM00091">
    <property type="entry name" value="PAS"/>
    <property type="match status" value="2"/>
</dbReference>
<dbReference type="InterPro" id="IPR036457">
    <property type="entry name" value="PPM-type-like_dom_sf"/>
</dbReference>
<dbReference type="CDD" id="cd00130">
    <property type="entry name" value="PAS"/>
    <property type="match status" value="1"/>
</dbReference>
<reference evidence="4" key="1">
    <citation type="journal article" date="2019" name="Int. J. Syst. Evol. Microbiol.">
        <title>The Global Catalogue of Microorganisms (GCM) 10K type strain sequencing project: providing services to taxonomists for standard genome sequencing and annotation.</title>
        <authorList>
            <consortium name="The Broad Institute Genomics Platform"/>
            <consortium name="The Broad Institute Genome Sequencing Center for Infectious Disease"/>
            <person name="Wu L."/>
            <person name="Ma J."/>
        </authorList>
    </citation>
    <scope>NUCLEOTIDE SEQUENCE [LARGE SCALE GENOMIC DNA]</scope>
    <source>
        <strain evidence="4">JCM 4733</strain>
    </source>
</reference>
<dbReference type="Gene3D" id="3.30.450.40">
    <property type="match status" value="1"/>
</dbReference>
<dbReference type="PANTHER" id="PTHR43156">
    <property type="entry name" value="STAGE II SPORULATION PROTEIN E-RELATED"/>
    <property type="match status" value="1"/>
</dbReference>
<protein>
    <recommendedName>
        <fullName evidence="2">PAS domain-containing protein</fullName>
    </recommendedName>
</protein>
<name>A0ABQ3D6B6_9ACTN</name>
<dbReference type="Gene3D" id="3.30.450.20">
    <property type="entry name" value="PAS domain"/>
    <property type="match status" value="2"/>
</dbReference>
<gene>
    <name evidence="3" type="ORF">GCM10010345_75440</name>
</gene>
<organism evidence="3 4">
    <name type="scientific">Streptomyces canarius</name>
    <dbReference type="NCBI Taxonomy" id="285453"/>
    <lineage>
        <taxon>Bacteria</taxon>
        <taxon>Bacillati</taxon>
        <taxon>Actinomycetota</taxon>
        <taxon>Actinomycetes</taxon>
        <taxon>Kitasatosporales</taxon>
        <taxon>Streptomycetaceae</taxon>
        <taxon>Streptomyces</taxon>
    </lineage>
</organism>
<evidence type="ECO:0000313" key="4">
    <source>
        <dbReference type="Proteomes" id="UP000653644"/>
    </source>
</evidence>
<dbReference type="InterPro" id="IPR001932">
    <property type="entry name" value="PPM-type_phosphatase-like_dom"/>
</dbReference>
<dbReference type="Pfam" id="PF00989">
    <property type="entry name" value="PAS"/>
    <property type="match status" value="1"/>
</dbReference>
<dbReference type="InterPro" id="IPR013767">
    <property type="entry name" value="PAS_fold"/>
</dbReference>
<dbReference type="SMART" id="SM00331">
    <property type="entry name" value="PP2C_SIG"/>
    <property type="match status" value="1"/>
</dbReference>
<dbReference type="SMART" id="SM00065">
    <property type="entry name" value="GAF"/>
    <property type="match status" value="1"/>
</dbReference>
<dbReference type="Gene3D" id="3.60.40.10">
    <property type="entry name" value="PPM-type phosphatase domain"/>
    <property type="match status" value="1"/>
</dbReference>
<dbReference type="InterPro" id="IPR013656">
    <property type="entry name" value="PAS_4"/>
</dbReference>